<accession>A0AAV1U9F4</accession>
<evidence type="ECO:0000313" key="1">
    <source>
        <dbReference type="EMBL" id="CAK7930288.1"/>
    </source>
</evidence>
<sequence length="125" mass="13145">MLSKLLSHGPSARPTVDAVVQWGHTMCETSVAQKAVLVVFSLRNLGMIRSATEFVKASVGVYTGVHNGKVEMIKKCGLHAESKGVTIPAFKLDPQGALAVAPGSDVEGSVVLAIEAFAEVQRCIV</sequence>
<dbReference type="EMBL" id="CAKLBY020000165">
    <property type="protein sequence ID" value="CAK7930288.1"/>
    <property type="molecule type" value="Genomic_DNA"/>
</dbReference>
<proteinExistence type="predicted"/>
<reference evidence="1" key="1">
    <citation type="submission" date="2024-01" db="EMBL/GenBank/DDBJ databases">
        <authorList>
            <person name="Webb A."/>
        </authorList>
    </citation>
    <scope>NUCLEOTIDE SEQUENCE</scope>
    <source>
        <strain evidence="1">Pm1</strain>
    </source>
</reference>
<dbReference type="AlphaFoldDB" id="A0AAV1U9F4"/>
<name>A0AAV1U9F4_9STRA</name>
<protein>
    <submittedName>
        <fullName evidence="1">Uncharacterized protein</fullName>
    </submittedName>
</protein>
<dbReference type="Proteomes" id="UP001162060">
    <property type="component" value="Unassembled WGS sequence"/>
</dbReference>
<organism evidence="1 2">
    <name type="scientific">Peronospora matthiolae</name>
    <dbReference type="NCBI Taxonomy" id="2874970"/>
    <lineage>
        <taxon>Eukaryota</taxon>
        <taxon>Sar</taxon>
        <taxon>Stramenopiles</taxon>
        <taxon>Oomycota</taxon>
        <taxon>Peronosporomycetes</taxon>
        <taxon>Peronosporales</taxon>
        <taxon>Peronosporaceae</taxon>
        <taxon>Peronospora</taxon>
    </lineage>
</organism>
<comment type="caution">
    <text evidence="1">The sequence shown here is derived from an EMBL/GenBank/DDBJ whole genome shotgun (WGS) entry which is preliminary data.</text>
</comment>
<evidence type="ECO:0000313" key="2">
    <source>
        <dbReference type="Proteomes" id="UP001162060"/>
    </source>
</evidence>
<gene>
    <name evidence="1" type="ORF">PM001_LOCUS15438</name>
</gene>